<keyword evidence="1 5" id="KW-0436">Ligase</keyword>
<dbReference type="GO" id="GO:0016740">
    <property type="term" value="F:transferase activity"/>
    <property type="evidence" value="ECO:0007669"/>
    <property type="project" value="UniProtKB-KW"/>
</dbReference>
<dbReference type="VEuPathDB" id="FungiDB:H257_02646"/>
<comment type="catalytic activity">
    <reaction evidence="5">
        <text>L-glutamyl-tRNA(Gln) + L-glutamine + ATP + H2O = L-glutaminyl-tRNA(Gln) + L-glutamate + ADP + phosphate + H(+)</text>
        <dbReference type="Rhea" id="RHEA:17521"/>
        <dbReference type="Rhea" id="RHEA-COMP:9681"/>
        <dbReference type="Rhea" id="RHEA-COMP:9684"/>
        <dbReference type="ChEBI" id="CHEBI:15377"/>
        <dbReference type="ChEBI" id="CHEBI:15378"/>
        <dbReference type="ChEBI" id="CHEBI:29985"/>
        <dbReference type="ChEBI" id="CHEBI:30616"/>
        <dbReference type="ChEBI" id="CHEBI:43474"/>
        <dbReference type="ChEBI" id="CHEBI:58359"/>
        <dbReference type="ChEBI" id="CHEBI:78520"/>
        <dbReference type="ChEBI" id="CHEBI:78521"/>
        <dbReference type="ChEBI" id="CHEBI:456216"/>
        <dbReference type="EC" id="6.3.5.7"/>
    </reaction>
</comment>
<dbReference type="SUPFAM" id="SSF75304">
    <property type="entry name" value="Amidase signature (AS) enzymes"/>
    <property type="match status" value="1"/>
</dbReference>
<dbReference type="GO" id="GO:0032543">
    <property type="term" value="P:mitochondrial translation"/>
    <property type="evidence" value="ECO:0007669"/>
    <property type="project" value="UniProtKB-UniRule"/>
</dbReference>
<comment type="caution">
    <text evidence="5">Lacks conserved residue(s) required for the propagation of feature annotation.</text>
</comment>
<keyword evidence="2 5" id="KW-0547">Nucleotide-binding</keyword>
<dbReference type="InterPro" id="IPR000120">
    <property type="entry name" value="Amidase"/>
</dbReference>
<evidence type="ECO:0000256" key="3">
    <source>
        <dbReference type="ARBA" id="ARBA00022840"/>
    </source>
</evidence>
<dbReference type="GO" id="GO:0030956">
    <property type="term" value="C:glutamyl-tRNA(Gln) amidotransferase complex"/>
    <property type="evidence" value="ECO:0007669"/>
    <property type="project" value="UniProtKB-UniRule"/>
</dbReference>
<keyword evidence="7" id="KW-0808">Transferase</keyword>
<feature type="active site" description="Charge relay system" evidence="5">
    <location>
        <position position="192"/>
    </location>
</feature>
<dbReference type="InterPro" id="IPR036928">
    <property type="entry name" value="AS_sf"/>
</dbReference>
<sequence>MLSVHQTSPLVAIREQLGRPIADGRIGSPCEWVGHVCGSHASVHRPDRSHKALQHVCRDDVRFGTGTGLGIGRTATRWARVWTAGRHSCRRQGHLLHAEWRAHDRELQDPARYVRLDRCLIRPSRRRDDAGFVAPYESTATQRLLDAGAIPLGKLNMDEFAMGSGTTYSTFGPTINPWSSDLGDRALVAGGSSGASAAAVASGCCFAALGSDTGGSVRQPAAYCGVTGLKPNYGRISRHGMIAFASSLDTPGILAKTIRDAAIVLHAIAGPDGHDSTALPDKLPSQWEPASETDATNTKQLTVGVPKEYYVKELPESILKVWDQGIEWLLQSGVRVVEASLPTTKYALPTYYILACAEASSNLSRYDGVRYGFRAELNNEAAAAAVADASNNQANALHDLYCRTRSEGFGDEVQRRILSGTFVLSAGALADYYERAVLVRQTIRDDFASTFESGIDVLLTPTTPSGPFAVHGKANPVDMFMNDIMTIPASLAGLPSVSVPAAVLDQMPLGLQLIGAPHQEHTLLHVAHLLEQRADFSRHIPLRVLTSAR</sequence>
<dbReference type="EC" id="6.3.5.7" evidence="5"/>
<evidence type="ECO:0000259" key="6">
    <source>
        <dbReference type="Pfam" id="PF01425"/>
    </source>
</evidence>
<protein>
    <recommendedName>
        <fullName evidence="5">Glutamyl-tRNA(Gln) amidotransferase subunit A, mitochondrial</fullName>
        <shortName evidence="5">Glu-AdT subunit A</shortName>
        <ecNumber evidence="5">6.3.5.7</ecNumber>
    </recommendedName>
</protein>
<dbReference type="Pfam" id="PF01425">
    <property type="entry name" value="Amidase"/>
    <property type="match status" value="1"/>
</dbReference>
<accession>W4H2V4</accession>
<dbReference type="GeneID" id="20804642"/>
<organism evidence="7">
    <name type="scientific">Aphanomyces astaci</name>
    <name type="common">Crayfish plague agent</name>
    <dbReference type="NCBI Taxonomy" id="112090"/>
    <lineage>
        <taxon>Eukaryota</taxon>
        <taxon>Sar</taxon>
        <taxon>Stramenopiles</taxon>
        <taxon>Oomycota</taxon>
        <taxon>Saprolegniomycetes</taxon>
        <taxon>Saprolegniales</taxon>
        <taxon>Verrucalvaceae</taxon>
        <taxon>Aphanomyces</taxon>
    </lineage>
</organism>
<keyword evidence="4 5" id="KW-0648">Protein biosynthesis</keyword>
<dbReference type="STRING" id="112090.W4H2V4"/>
<comment type="subcellular location">
    <subcellularLocation>
        <location evidence="5">Mitochondrion</location>
    </subcellularLocation>
</comment>
<dbReference type="AlphaFoldDB" id="W4H2V4"/>
<dbReference type="PANTHER" id="PTHR11895">
    <property type="entry name" value="TRANSAMIDASE"/>
    <property type="match status" value="1"/>
</dbReference>
<feature type="active site" description="Acyl-ester intermediate" evidence="5">
    <location>
        <position position="216"/>
    </location>
</feature>
<keyword evidence="3 5" id="KW-0067">ATP-binding</keyword>
<dbReference type="GO" id="GO:0005524">
    <property type="term" value="F:ATP binding"/>
    <property type="evidence" value="ECO:0007669"/>
    <property type="project" value="UniProtKB-KW"/>
</dbReference>
<name>W4H2V4_APHAT</name>
<dbReference type="GO" id="GO:0050567">
    <property type="term" value="F:glutaminyl-tRNA synthase (glutamine-hydrolyzing) activity"/>
    <property type="evidence" value="ECO:0007669"/>
    <property type="project" value="UniProtKB-UniRule"/>
</dbReference>
<evidence type="ECO:0000256" key="4">
    <source>
        <dbReference type="ARBA" id="ARBA00022917"/>
    </source>
</evidence>
<dbReference type="GO" id="GO:0005739">
    <property type="term" value="C:mitochondrion"/>
    <property type="evidence" value="ECO:0007669"/>
    <property type="project" value="UniProtKB-SubCell"/>
</dbReference>
<keyword evidence="5" id="KW-0496">Mitochondrion</keyword>
<dbReference type="OrthoDB" id="421993at2759"/>
<dbReference type="PANTHER" id="PTHR11895:SF7">
    <property type="entry name" value="GLUTAMYL-TRNA(GLN) AMIDOTRANSFERASE SUBUNIT A, MITOCHONDRIAL"/>
    <property type="match status" value="1"/>
</dbReference>
<comment type="similarity">
    <text evidence="5">Belongs to the amidase family. GatA subfamily.</text>
</comment>
<dbReference type="InterPro" id="IPR023631">
    <property type="entry name" value="Amidase_dom"/>
</dbReference>
<comment type="function">
    <text evidence="5">Allows the formation of correctly charged Gln-tRNA(Gln) through the transamidation of misacylated Glu-tRNA(Gln) in the mitochondria. The reaction takes place in the presence of glutamine and ATP through an activated gamma-phospho-Glu-tRNA(Gln).</text>
</comment>
<evidence type="ECO:0000256" key="5">
    <source>
        <dbReference type="HAMAP-Rule" id="MF_03150"/>
    </source>
</evidence>
<feature type="domain" description="Amidase" evidence="6">
    <location>
        <begin position="129"/>
        <end position="524"/>
    </location>
</feature>
<reference evidence="7" key="1">
    <citation type="submission" date="2013-12" db="EMBL/GenBank/DDBJ databases">
        <title>The Genome Sequence of Aphanomyces astaci APO3.</title>
        <authorList>
            <consortium name="The Broad Institute Genomics Platform"/>
            <person name="Russ C."/>
            <person name="Tyler B."/>
            <person name="van West P."/>
            <person name="Dieguez-Uribeondo J."/>
            <person name="Young S.K."/>
            <person name="Zeng Q."/>
            <person name="Gargeya S."/>
            <person name="Fitzgerald M."/>
            <person name="Abouelleil A."/>
            <person name="Alvarado L."/>
            <person name="Chapman S.B."/>
            <person name="Gainer-Dewar J."/>
            <person name="Goldberg J."/>
            <person name="Griggs A."/>
            <person name="Gujja S."/>
            <person name="Hansen M."/>
            <person name="Howarth C."/>
            <person name="Imamovic A."/>
            <person name="Ireland A."/>
            <person name="Larimer J."/>
            <person name="McCowan C."/>
            <person name="Murphy C."/>
            <person name="Pearson M."/>
            <person name="Poon T.W."/>
            <person name="Priest M."/>
            <person name="Roberts A."/>
            <person name="Saif S."/>
            <person name="Shea T."/>
            <person name="Sykes S."/>
            <person name="Wortman J."/>
            <person name="Nusbaum C."/>
            <person name="Birren B."/>
        </authorList>
    </citation>
    <scope>NUCLEOTIDE SEQUENCE [LARGE SCALE GENOMIC DNA]</scope>
    <source>
        <strain evidence="7">APO3</strain>
    </source>
</reference>
<evidence type="ECO:0000256" key="2">
    <source>
        <dbReference type="ARBA" id="ARBA00022741"/>
    </source>
</evidence>
<proteinExistence type="inferred from homology"/>
<evidence type="ECO:0000313" key="7">
    <source>
        <dbReference type="EMBL" id="ETV86207.1"/>
    </source>
</evidence>
<evidence type="ECO:0000256" key="1">
    <source>
        <dbReference type="ARBA" id="ARBA00022598"/>
    </source>
</evidence>
<dbReference type="EMBL" id="KI913117">
    <property type="protein sequence ID" value="ETV86207.1"/>
    <property type="molecule type" value="Genomic_DNA"/>
</dbReference>
<dbReference type="RefSeq" id="XP_009824679.1">
    <property type="nucleotide sequence ID" value="XM_009826377.1"/>
</dbReference>
<comment type="subunit">
    <text evidence="5">Subunit of the heterotrimeric GatCAB amidotransferase (AdT) complex, composed of A, B and C subunits.</text>
</comment>
<dbReference type="InterPro" id="IPR004412">
    <property type="entry name" value="GatA"/>
</dbReference>
<dbReference type="HAMAP" id="MF_00120">
    <property type="entry name" value="GatA"/>
    <property type="match status" value="1"/>
</dbReference>
<dbReference type="Gene3D" id="3.90.1300.10">
    <property type="entry name" value="Amidase signature (AS) domain"/>
    <property type="match status" value="1"/>
</dbReference>
<dbReference type="GO" id="GO:0070681">
    <property type="term" value="P:glutaminyl-tRNAGln biosynthesis via transamidation"/>
    <property type="evidence" value="ECO:0007669"/>
    <property type="project" value="UniProtKB-UniRule"/>
</dbReference>
<gene>
    <name evidence="7" type="ORF">H257_02646</name>
</gene>